<evidence type="ECO:0000313" key="5">
    <source>
        <dbReference type="Proteomes" id="UP000215086"/>
    </source>
</evidence>
<keyword evidence="1" id="KW-0479">Metal-binding</keyword>
<proteinExistence type="predicted"/>
<name>A0A286RKP8_9BACT</name>
<evidence type="ECO:0000259" key="3">
    <source>
        <dbReference type="Pfam" id="PF06155"/>
    </source>
</evidence>
<dbReference type="EMBL" id="CP018477">
    <property type="protein sequence ID" value="ASV76518.1"/>
    <property type="molecule type" value="Genomic_DNA"/>
</dbReference>
<dbReference type="GO" id="GO:0046872">
    <property type="term" value="F:metal ion binding"/>
    <property type="evidence" value="ECO:0007669"/>
    <property type="project" value="UniProtKB-KW"/>
</dbReference>
<dbReference type="PANTHER" id="PTHR35303:SF5">
    <property type="entry name" value="OS02G0197800 PROTEIN"/>
    <property type="match status" value="1"/>
</dbReference>
<dbReference type="RefSeq" id="WP_095416286.1">
    <property type="nucleotide sequence ID" value="NZ_CP018477.1"/>
</dbReference>
<accession>A0A286RKP8</accession>
<dbReference type="InterPro" id="IPR038492">
    <property type="entry name" value="GBBH-like_N_sf"/>
</dbReference>
<organism evidence="4 5">
    <name type="scientific">Thermogutta terrifontis</name>
    <dbReference type="NCBI Taxonomy" id="1331910"/>
    <lineage>
        <taxon>Bacteria</taxon>
        <taxon>Pseudomonadati</taxon>
        <taxon>Planctomycetota</taxon>
        <taxon>Planctomycetia</taxon>
        <taxon>Pirellulales</taxon>
        <taxon>Thermoguttaceae</taxon>
        <taxon>Thermogutta</taxon>
    </lineage>
</organism>
<evidence type="ECO:0000256" key="1">
    <source>
        <dbReference type="ARBA" id="ARBA00022723"/>
    </source>
</evidence>
<dbReference type="KEGG" id="ttf:THTE_3917"/>
<keyword evidence="5" id="KW-1185">Reference proteome</keyword>
<dbReference type="Gene3D" id="3.30.2020.30">
    <property type="match status" value="1"/>
</dbReference>
<feature type="domain" description="Gamma-butyrobetaine hydroxylase-like N-terminal" evidence="3">
    <location>
        <begin position="12"/>
        <end position="89"/>
    </location>
</feature>
<dbReference type="Pfam" id="PF06155">
    <property type="entry name" value="GBBH-like_N"/>
    <property type="match status" value="1"/>
</dbReference>
<dbReference type="PANTHER" id="PTHR35303">
    <property type="entry name" value="OS02G0197800 PROTEIN"/>
    <property type="match status" value="1"/>
</dbReference>
<reference evidence="4 5" key="1">
    <citation type="journal article" name="Front. Microbiol.">
        <title>Sugar Metabolism of the First Thermophilic Planctomycete Thermogutta terrifontis: Comparative Genomic and Transcriptomic Approaches.</title>
        <authorList>
            <person name="Elcheninov A.G."/>
            <person name="Menzel P."/>
            <person name="Gudbergsdottir S.R."/>
            <person name="Slesarev A.I."/>
            <person name="Kadnikov V.V."/>
            <person name="Krogh A."/>
            <person name="Bonch-Osmolovskaya E.A."/>
            <person name="Peng X."/>
            <person name="Kublanov I.V."/>
        </authorList>
    </citation>
    <scope>NUCLEOTIDE SEQUENCE [LARGE SCALE GENOMIC DNA]</scope>
    <source>
        <strain evidence="4 5">R1</strain>
    </source>
</reference>
<evidence type="ECO:0000313" key="4">
    <source>
        <dbReference type="EMBL" id="ASV76518.1"/>
    </source>
</evidence>
<dbReference type="AlphaFoldDB" id="A0A286RKP8"/>
<keyword evidence="2" id="KW-0408">Iron</keyword>
<dbReference type="Proteomes" id="UP000215086">
    <property type="component" value="Chromosome"/>
</dbReference>
<sequence>MSSPRPLALRLEGGDLVIEWNDGVTARYPPDRLRQLCPCATCKEINARGSSGEAPRVTLKEVTPVGNYAYKIGFSDGHDTGIYTLEYLYEIGLRS</sequence>
<evidence type="ECO:0000256" key="2">
    <source>
        <dbReference type="ARBA" id="ARBA00023004"/>
    </source>
</evidence>
<dbReference type="InterPro" id="IPR010376">
    <property type="entry name" value="GBBH-like_N"/>
</dbReference>
<protein>
    <recommendedName>
        <fullName evidence="3">Gamma-butyrobetaine hydroxylase-like N-terminal domain-containing protein</fullName>
    </recommendedName>
</protein>
<gene>
    <name evidence="4" type="ORF">THTE_3917</name>
</gene>
<dbReference type="OrthoDB" id="9794178at2"/>